<sequence length="354" mass="37392">MTHIQIDTVTKAFDGAKALDAVSLDFASGSFTALLGPSGCGKTTLLRLVAGFERPDAGEIRFDGRAMSGAGGMVPPEERNVGVVFQSYALWPHLSVAGNIAYPLKMRGVSSGEIDRRVAEALDIVELGGFGARDTSELSGGQRQRVALARCLVADADLIVFDEPLANLDVHLRAAMLETFRQVHRTTGRTIIYVTHDQAEALALADRVAVMEKGRVLQFSPPEALYRAPATQKVARFIGRGSLLAAFVSPLGPGSAGVRCGEGEFSARCEGTVAEGPAHVLLRPENLHLVEPGSDSITGTVRRVTYHGPAYETEVEVSGVEASRGRLIVDAPQALVIGAPVAIAVSDAWVVPSA</sequence>
<evidence type="ECO:0000256" key="2">
    <source>
        <dbReference type="ARBA" id="ARBA00005417"/>
    </source>
</evidence>
<dbReference type="InterPro" id="IPR017871">
    <property type="entry name" value="ABC_transporter-like_CS"/>
</dbReference>
<dbReference type="SUPFAM" id="SSF50331">
    <property type="entry name" value="MOP-like"/>
    <property type="match status" value="1"/>
</dbReference>
<dbReference type="SUPFAM" id="SSF52540">
    <property type="entry name" value="P-loop containing nucleoside triphosphate hydrolases"/>
    <property type="match status" value="1"/>
</dbReference>
<dbReference type="GO" id="GO:0016887">
    <property type="term" value="F:ATP hydrolysis activity"/>
    <property type="evidence" value="ECO:0007669"/>
    <property type="project" value="InterPro"/>
</dbReference>
<comment type="subcellular location">
    <subcellularLocation>
        <location evidence="1">Cell inner membrane</location>
        <topology evidence="1">Peripheral membrane protein</topology>
    </subcellularLocation>
</comment>
<evidence type="ECO:0000259" key="6">
    <source>
        <dbReference type="PROSITE" id="PS50893"/>
    </source>
</evidence>
<protein>
    <submittedName>
        <fullName evidence="7">Spermidine/putrescine ABC transporter ATP-binding protein</fullName>
    </submittedName>
</protein>
<dbReference type="GO" id="GO:0043190">
    <property type="term" value="C:ATP-binding cassette (ABC) transporter complex"/>
    <property type="evidence" value="ECO:0007669"/>
    <property type="project" value="InterPro"/>
</dbReference>
<dbReference type="PROSITE" id="PS50893">
    <property type="entry name" value="ABC_TRANSPORTER_2"/>
    <property type="match status" value="1"/>
</dbReference>
<dbReference type="GO" id="GO:0005524">
    <property type="term" value="F:ATP binding"/>
    <property type="evidence" value="ECO:0007669"/>
    <property type="project" value="UniProtKB-KW"/>
</dbReference>
<dbReference type="InterPro" id="IPR013611">
    <property type="entry name" value="Transp-assoc_OB_typ2"/>
</dbReference>
<dbReference type="PROSITE" id="PS00211">
    <property type="entry name" value="ABC_TRANSPORTER_1"/>
    <property type="match status" value="1"/>
</dbReference>
<dbReference type="PANTHER" id="PTHR42781">
    <property type="entry name" value="SPERMIDINE/PUTRESCINE IMPORT ATP-BINDING PROTEIN POTA"/>
    <property type="match status" value="1"/>
</dbReference>
<dbReference type="Pfam" id="PF08402">
    <property type="entry name" value="TOBE_2"/>
    <property type="match status" value="1"/>
</dbReference>
<name>A0A1Q9AH35_9HYPH</name>
<evidence type="ECO:0000256" key="1">
    <source>
        <dbReference type="ARBA" id="ARBA00004417"/>
    </source>
</evidence>
<comment type="similarity">
    <text evidence="2">Belongs to the ABC transporter superfamily.</text>
</comment>
<accession>A0A1Q9AH35</accession>
<dbReference type="Proteomes" id="UP000186143">
    <property type="component" value="Unassembled WGS sequence"/>
</dbReference>
<dbReference type="InterPro" id="IPR003593">
    <property type="entry name" value="AAA+_ATPase"/>
</dbReference>
<dbReference type="Pfam" id="PF00005">
    <property type="entry name" value="ABC_tran"/>
    <property type="match status" value="1"/>
</dbReference>
<evidence type="ECO:0000256" key="4">
    <source>
        <dbReference type="ARBA" id="ARBA00022741"/>
    </source>
</evidence>
<keyword evidence="4" id="KW-0547">Nucleotide-binding</keyword>
<evidence type="ECO:0000256" key="5">
    <source>
        <dbReference type="ARBA" id="ARBA00022840"/>
    </source>
</evidence>
<evidence type="ECO:0000256" key="3">
    <source>
        <dbReference type="ARBA" id="ARBA00022448"/>
    </source>
</evidence>
<evidence type="ECO:0000313" key="7">
    <source>
        <dbReference type="EMBL" id="OLP54543.1"/>
    </source>
</evidence>
<proteinExistence type="inferred from homology"/>
<feature type="domain" description="ABC transporter" evidence="6">
    <location>
        <begin position="4"/>
        <end position="238"/>
    </location>
</feature>
<dbReference type="FunFam" id="3.40.50.300:FF:000042">
    <property type="entry name" value="Maltose/maltodextrin ABC transporter, ATP-binding protein"/>
    <property type="match status" value="1"/>
</dbReference>
<dbReference type="GO" id="GO:0140359">
    <property type="term" value="F:ABC-type transporter activity"/>
    <property type="evidence" value="ECO:0007669"/>
    <property type="project" value="UniProtKB-ARBA"/>
</dbReference>
<keyword evidence="5 7" id="KW-0067">ATP-binding</keyword>
<dbReference type="OrthoDB" id="9802264at2"/>
<dbReference type="SMART" id="SM00382">
    <property type="entry name" value="AAA"/>
    <property type="match status" value="1"/>
</dbReference>
<dbReference type="STRING" id="1672749.BJF92_03860"/>
<reference evidence="7 8" key="1">
    <citation type="submission" date="2016-09" db="EMBL/GenBank/DDBJ databases">
        <title>Rhizobium sp. nov., a novel species isolated from the rice rhizosphere.</title>
        <authorList>
            <person name="Zhao J."/>
            <person name="Zhang X."/>
        </authorList>
    </citation>
    <scope>NUCLEOTIDE SEQUENCE [LARGE SCALE GENOMIC DNA]</scope>
    <source>
        <strain evidence="7 8">MH17</strain>
    </source>
</reference>
<dbReference type="InterPro" id="IPR003439">
    <property type="entry name" value="ABC_transporter-like_ATP-bd"/>
</dbReference>
<dbReference type="EMBL" id="MKIO01000033">
    <property type="protein sequence ID" value="OLP54543.1"/>
    <property type="molecule type" value="Genomic_DNA"/>
</dbReference>
<keyword evidence="3" id="KW-0813">Transport</keyword>
<dbReference type="InterPro" id="IPR050093">
    <property type="entry name" value="ABC_SmlMolc_Importer"/>
</dbReference>
<dbReference type="InterPro" id="IPR027417">
    <property type="entry name" value="P-loop_NTPase"/>
</dbReference>
<organism evidence="7 8">
    <name type="scientific">Xaviernesmea rhizosphaerae</name>
    <dbReference type="NCBI Taxonomy" id="1672749"/>
    <lineage>
        <taxon>Bacteria</taxon>
        <taxon>Pseudomonadati</taxon>
        <taxon>Pseudomonadota</taxon>
        <taxon>Alphaproteobacteria</taxon>
        <taxon>Hyphomicrobiales</taxon>
        <taxon>Rhizobiaceae</taxon>
        <taxon>Rhizobium/Agrobacterium group</taxon>
        <taxon>Xaviernesmea</taxon>
    </lineage>
</organism>
<comment type="caution">
    <text evidence="7">The sequence shown here is derived from an EMBL/GenBank/DDBJ whole genome shotgun (WGS) entry which is preliminary data.</text>
</comment>
<dbReference type="RefSeq" id="WP_075635729.1">
    <property type="nucleotide sequence ID" value="NZ_MKIO01000033.1"/>
</dbReference>
<evidence type="ECO:0000313" key="8">
    <source>
        <dbReference type="Proteomes" id="UP000186143"/>
    </source>
</evidence>
<dbReference type="AlphaFoldDB" id="A0A1Q9AH35"/>
<dbReference type="Gene3D" id="3.40.50.300">
    <property type="entry name" value="P-loop containing nucleotide triphosphate hydrolases"/>
    <property type="match status" value="1"/>
</dbReference>
<dbReference type="InterPro" id="IPR008995">
    <property type="entry name" value="Mo/tungstate-bd_C_term_dom"/>
</dbReference>
<dbReference type="PANTHER" id="PTHR42781:SF4">
    <property type="entry name" value="SPERMIDINE_PUTRESCINE IMPORT ATP-BINDING PROTEIN POTA"/>
    <property type="match status" value="1"/>
</dbReference>
<gene>
    <name evidence="7" type="ORF">BJF92_03860</name>
</gene>